<dbReference type="AlphaFoldDB" id="A0A026WNI3"/>
<gene>
    <name evidence="2" type="ORF">X777_01827</name>
</gene>
<dbReference type="EMBL" id="KK107152">
    <property type="protein sequence ID" value="EZA57221.1"/>
    <property type="molecule type" value="Genomic_DNA"/>
</dbReference>
<organism evidence="2 3">
    <name type="scientific">Ooceraea biroi</name>
    <name type="common">Clonal raider ant</name>
    <name type="synonym">Cerapachys biroi</name>
    <dbReference type="NCBI Taxonomy" id="2015173"/>
    <lineage>
        <taxon>Eukaryota</taxon>
        <taxon>Metazoa</taxon>
        <taxon>Ecdysozoa</taxon>
        <taxon>Arthropoda</taxon>
        <taxon>Hexapoda</taxon>
        <taxon>Insecta</taxon>
        <taxon>Pterygota</taxon>
        <taxon>Neoptera</taxon>
        <taxon>Endopterygota</taxon>
        <taxon>Hymenoptera</taxon>
        <taxon>Apocrita</taxon>
        <taxon>Aculeata</taxon>
        <taxon>Formicoidea</taxon>
        <taxon>Formicidae</taxon>
        <taxon>Dorylinae</taxon>
        <taxon>Ooceraea</taxon>
    </lineage>
</organism>
<keyword evidence="3" id="KW-1185">Reference proteome</keyword>
<keyword evidence="1" id="KW-0732">Signal</keyword>
<evidence type="ECO:0000256" key="1">
    <source>
        <dbReference type="SAM" id="SignalP"/>
    </source>
</evidence>
<protein>
    <recommendedName>
        <fullName evidence="4">Secreted protein</fullName>
    </recommendedName>
</protein>
<dbReference type="Proteomes" id="UP000053097">
    <property type="component" value="Unassembled WGS sequence"/>
</dbReference>
<name>A0A026WNI3_OOCBI</name>
<proteinExistence type="predicted"/>
<evidence type="ECO:0000313" key="3">
    <source>
        <dbReference type="Proteomes" id="UP000053097"/>
    </source>
</evidence>
<accession>A0A026WNI3</accession>
<feature type="signal peptide" evidence="1">
    <location>
        <begin position="1"/>
        <end position="40"/>
    </location>
</feature>
<reference evidence="2 3" key="1">
    <citation type="journal article" date="2014" name="Curr. Biol.">
        <title>The genome of the clonal raider ant Cerapachys biroi.</title>
        <authorList>
            <person name="Oxley P.R."/>
            <person name="Ji L."/>
            <person name="Fetter-Pruneda I."/>
            <person name="McKenzie S.K."/>
            <person name="Li C."/>
            <person name="Hu H."/>
            <person name="Zhang G."/>
            <person name="Kronauer D.J."/>
        </authorList>
    </citation>
    <scope>NUCLEOTIDE SEQUENCE [LARGE SCALE GENOMIC DNA]</scope>
</reference>
<feature type="chain" id="PRO_5001541265" description="Secreted protein" evidence="1">
    <location>
        <begin position="41"/>
        <end position="93"/>
    </location>
</feature>
<evidence type="ECO:0000313" key="2">
    <source>
        <dbReference type="EMBL" id="EZA57221.1"/>
    </source>
</evidence>
<evidence type="ECO:0008006" key="4">
    <source>
        <dbReference type="Google" id="ProtNLM"/>
    </source>
</evidence>
<sequence>MLTQLRTIKDAAFFATMIRRCWTMRPLCVCLACHATLARAACLCTRIPDYIMTVRRENDFVHERAVTAKLLESLSGFQAVYSVERMHMLFIYR</sequence>